<keyword evidence="1" id="KW-1133">Transmembrane helix</keyword>
<keyword evidence="3" id="KW-1185">Reference proteome</keyword>
<keyword evidence="1" id="KW-0812">Transmembrane</keyword>
<gene>
    <name evidence="2" type="ORF">Pla110_15860</name>
</gene>
<dbReference type="AlphaFoldDB" id="A0A518CKX0"/>
<organism evidence="2 3">
    <name type="scientific">Polystyrenella longa</name>
    <dbReference type="NCBI Taxonomy" id="2528007"/>
    <lineage>
        <taxon>Bacteria</taxon>
        <taxon>Pseudomonadati</taxon>
        <taxon>Planctomycetota</taxon>
        <taxon>Planctomycetia</taxon>
        <taxon>Planctomycetales</taxon>
        <taxon>Planctomycetaceae</taxon>
        <taxon>Polystyrenella</taxon>
    </lineage>
</organism>
<keyword evidence="1" id="KW-0472">Membrane</keyword>
<protein>
    <submittedName>
        <fullName evidence="2">Uncharacterized protein</fullName>
    </submittedName>
</protein>
<feature type="transmembrane region" description="Helical" evidence="1">
    <location>
        <begin position="85"/>
        <end position="103"/>
    </location>
</feature>
<accession>A0A518CKX0</accession>
<proteinExistence type="predicted"/>
<evidence type="ECO:0000256" key="1">
    <source>
        <dbReference type="SAM" id="Phobius"/>
    </source>
</evidence>
<feature type="transmembrane region" description="Helical" evidence="1">
    <location>
        <begin position="48"/>
        <end position="64"/>
    </location>
</feature>
<evidence type="ECO:0000313" key="3">
    <source>
        <dbReference type="Proteomes" id="UP000317178"/>
    </source>
</evidence>
<evidence type="ECO:0000313" key="2">
    <source>
        <dbReference type="EMBL" id="QDU79867.1"/>
    </source>
</evidence>
<dbReference type="EMBL" id="CP036281">
    <property type="protein sequence ID" value="QDU79867.1"/>
    <property type="molecule type" value="Genomic_DNA"/>
</dbReference>
<sequence>METTMNTAEASANETHDLSKSNVSMMLRLTSVCVLLGSSFVLPQSLVRTFFILFLLGNTMFYFSEYMEKLPNKSENLFLRKESQIINTVLVSLSSIVAIISIAQRFPIWS</sequence>
<reference evidence="2 3" key="1">
    <citation type="submission" date="2019-02" db="EMBL/GenBank/DDBJ databases">
        <title>Deep-cultivation of Planctomycetes and their phenomic and genomic characterization uncovers novel biology.</title>
        <authorList>
            <person name="Wiegand S."/>
            <person name="Jogler M."/>
            <person name="Boedeker C."/>
            <person name="Pinto D."/>
            <person name="Vollmers J."/>
            <person name="Rivas-Marin E."/>
            <person name="Kohn T."/>
            <person name="Peeters S.H."/>
            <person name="Heuer A."/>
            <person name="Rast P."/>
            <person name="Oberbeckmann S."/>
            <person name="Bunk B."/>
            <person name="Jeske O."/>
            <person name="Meyerdierks A."/>
            <person name="Storesund J.E."/>
            <person name="Kallscheuer N."/>
            <person name="Luecker S."/>
            <person name="Lage O.M."/>
            <person name="Pohl T."/>
            <person name="Merkel B.J."/>
            <person name="Hornburger P."/>
            <person name="Mueller R.-W."/>
            <person name="Bruemmer F."/>
            <person name="Labrenz M."/>
            <person name="Spormann A.M."/>
            <person name="Op den Camp H."/>
            <person name="Overmann J."/>
            <person name="Amann R."/>
            <person name="Jetten M.S.M."/>
            <person name="Mascher T."/>
            <person name="Medema M.H."/>
            <person name="Devos D.P."/>
            <person name="Kaster A.-K."/>
            <person name="Ovreas L."/>
            <person name="Rohde M."/>
            <person name="Galperin M.Y."/>
            <person name="Jogler C."/>
        </authorList>
    </citation>
    <scope>NUCLEOTIDE SEQUENCE [LARGE SCALE GENOMIC DNA]</scope>
    <source>
        <strain evidence="2 3">Pla110</strain>
    </source>
</reference>
<name>A0A518CKX0_9PLAN</name>
<dbReference type="Proteomes" id="UP000317178">
    <property type="component" value="Chromosome"/>
</dbReference>
<dbReference type="KEGG" id="plon:Pla110_15860"/>